<name>Q6YUN5_ORYSJ</name>
<sequence length="72" mass="8324">MENILTGWRLLESHSERNGTILYRIGTNTLAIVYEAEGFKPKPPGDLVDQSRQGSRRQQKAYPEETEFERKS</sequence>
<dbReference type="Proteomes" id="UP000000763">
    <property type="component" value="Chromosome 9"/>
</dbReference>
<reference evidence="4" key="3">
    <citation type="journal article" date="2005" name="Nature">
        <title>The map-based sequence of the rice genome.</title>
        <authorList>
            <consortium name="International rice genome sequencing project (IRGSP)"/>
            <person name="Matsumoto T."/>
            <person name="Wu J."/>
            <person name="Kanamori H."/>
            <person name="Katayose Y."/>
            <person name="Fujisawa M."/>
            <person name="Namiki N."/>
            <person name="Mizuno H."/>
            <person name="Yamamoto K."/>
            <person name="Antonio B.A."/>
            <person name="Baba T."/>
            <person name="Sakata K."/>
            <person name="Nagamura Y."/>
            <person name="Aoki H."/>
            <person name="Arikawa K."/>
            <person name="Arita K."/>
            <person name="Bito T."/>
            <person name="Chiden Y."/>
            <person name="Fujitsuka N."/>
            <person name="Fukunaka R."/>
            <person name="Hamada M."/>
            <person name="Harada C."/>
            <person name="Hayashi A."/>
            <person name="Hijishita S."/>
            <person name="Honda M."/>
            <person name="Hosokawa S."/>
            <person name="Ichikawa Y."/>
            <person name="Idonuma A."/>
            <person name="Iijima M."/>
            <person name="Ikeda M."/>
            <person name="Ikeno M."/>
            <person name="Ito K."/>
            <person name="Ito S."/>
            <person name="Ito T."/>
            <person name="Ito Y."/>
            <person name="Ito Y."/>
            <person name="Iwabuchi A."/>
            <person name="Kamiya K."/>
            <person name="Karasawa W."/>
            <person name="Kurita K."/>
            <person name="Katagiri S."/>
            <person name="Kikuta A."/>
            <person name="Kobayashi H."/>
            <person name="Kobayashi N."/>
            <person name="Machita K."/>
            <person name="Maehara T."/>
            <person name="Masukawa M."/>
            <person name="Mizubayashi T."/>
            <person name="Mukai Y."/>
            <person name="Nagasaki H."/>
            <person name="Nagata Y."/>
            <person name="Naito S."/>
            <person name="Nakashima M."/>
            <person name="Nakama Y."/>
            <person name="Nakamichi Y."/>
            <person name="Nakamura M."/>
            <person name="Meguro A."/>
            <person name="Negishi M."/>
            <person name="Ohta I."/>
            <person name="Ohta T."/>
            <person name="Okamoto M."/>
            <person name="Ono N."/>
            <person name="Saji S."/>
            <person name="Sakaguchi M."/>
            <person name="Sakai K."/>
            <person name="Shibata M."/>
            <person name="Shimokawa T."/>
            <person name="Song J."/>
            <person name="Takazaki Y."/>
            <person name="Terasawa K."/>
            <person name="Tsugane M."/>
            <person name="Tsuji K."/>
            <person name="Ueda S."/>
            <person name="Waki K."/>
            <person name="Yamagata H."/>
            <person name="Yamamoto M."/>
            <person name="Yamamoto S."/>
            <person name="Yamane H."/>
            <person name="Yoshiki S."/>
            <person name="Yoshihara R."/>
            <person name="Yukawa K."/>
            <person name="Zhong H."/>
            <person name="Yano M."/>
            <person name="Yuan Q."/>
            <person name="Ouyang S."/>
            <person name="Liu J."/>
            <person name="Jones K.M."/>
            <person name="Gansberger K."/>
            <person name="Moffat K."/>
            <person name="Hill J."/>
            <person name="Bera J."/>
            <person name="Fadrosh D."/>
            <person name="Jin S."/>
            <person name="Johri S."/>
            <person name="Kim M."/>
            <person name="Overton L."/>
            <person name="Reardon M."/>
            <person name="Tsitrin T."/>
            <person name="Vuong H."/>
            <person name="Weaver B."/>
            <person name="Ciecko A."/>
            <person name="Tallon L."/>
            <person name="Jackson J."/>
            <person name="Pai G."/>
            <person name="Aken S.V."/>
            <person name="Utterback T."/>
            <person name="Reidmuller S."/>
            <person name="Feldblyum T."/>
            <person name="Hsiao J."/>
            <person name="Zismann V."/>
            <person name="Iobst S."/>
            <person name="de Vazeille A.R."/>
            <person name="Buell C.R."/>
            <person name="Ying K."/>
            <person name="Li Y."/>
            <person name="Lu T."/>
            <person name="Huang Y."/>
            <person name="Zhao Q."/>
            <person name="Feng Q."/>
            <person name="Zhang L."/>
            <person name="Zhu J."/>
            <person name="Weng Q."/>
            <person name="Mu J."/>
            <person name="Lu Y."/>
            <person name="Fan D."/>
            <person name="Liu Y."/>
            <person name="Guan J."/>
            <person name="Zhang Y."/>
            <person name="Yu S."/>
            <person name="Liu X."/>
            <person name="Zhang Y."/>
            <person name="Hong G."/>
            <person name="Han B."/>
            <person name="Choisne N."/>
            <person name="Demange N."/>
            <person name="Orjeda G."/>
            <person name="Samain S."/>
            <person name="Cattolico L."/>
            <person name="Pelletier E."/>
            <person name="Couloux A."/>
            <person name="Segurens B."/>
            <person name="Wincker P."/>
            <person name="D'Hont A."/>
            <person name="Scarpelli C."/>
            <person name="Weissenbach J."/>
            <person name="Salanoubat M."/>
            <person name="Quetier F."/>
            <person name="Yu Y."/>
            <person name="Kim H.R."/>
            <person name="Rambo T."/>
            <person name="Currie J."/>
            <person name="Collura K."/>
            <person name="Luo M."/>
            <person name="Yang T."/>
            <person name="Ammiraju J.S.S."/>
            <person name="Engler F."/>
            <person name="Soderlund C."/>
            <person name="Wing R.A."/>
            <person name="Palmer L.E."/>
            <person name="de la Bastide M."/>
            <person name="Spiegel L."/>
            <person name="Nascimento L."/>
            <person name="Zutavern T."/>
            <person name="O'Shaughnessy A."/>
            <person name="Dike S."/>
            <person name="Dedhia N."/>
            <person name="Preston R."/>
            <person name="Balija V."/>
            <person name="McCombie W.R."/>
            <person name="Chow T."/>
            <person name="Chen H."/>
            <person name="Chung M."/>
            <person name="Chen C."/>
            <person name="Shaw J."/>
            <person name="Wu H."/>
            <person name="Hsiao K."/>
            <person name="Chao Y."/>
            <person name="Chu M."/>
            <person name="Cheng C."/>
            <person name="Hour A."/>
            <person name="Lee P."/>
            <person name="Lin S."/>
            <person name="Lin Y."/>
            <person name="Liou J."/>
            <person name="Liu S."/>
            <person name="Hsing Y."/>
            <person name="Raghuvanshi S."/>
            <person name="Mohanty A."/>
            <person name="Bharti A.K."/>
            <person name="Gaur A."/>
            <person name="Gupta V."/>
            <person name="Kumar D."/>
            <person name="Ravi V."/>
            <person name="Vij S."/>
            <person name="Kapur A."/>
            <person name="Khurana P."/>
            <person name="Khurana P."/>
            <person name="Khurana J.P."/>
            <person name="Tyagi A.K."/>
            <person name="Gaikwad K."/>
            <person name="Singh A."/>
            <person name="Dalal V."/>
            <person name="Srivastava S."/>
            <person name="Dixit A."/>
            <person name="Pal A.K."/>
            <person name="Ghazi I.A."/>
            <person name="Yadav M."/>
            <person name="Pandit A."/>
            <person name="Bhargava A."/>
            <person name="Sureshbabu K."/>
            <person name="Batra K."/>
            <person name="Sharma T.R."/>
            <person name="Mohapatra T."/>
            <person name="Singh N.K."/>
            <person name="Messing J."/>
            <person name="Nelson A.B."/>
            <person name="Fuks G."/>
            <person name="Kavchok S."/>
            <person name="Keizer G."/>
            <person name="Linton E."/>
            <person name="Llaca V."/>
            <person name="Song R."/>
            <person name="Tanyolac B."/>
            <person name="Young S."/>
            <person name="Ho-Il K."/>
            <person name="Hahn J.H."/>
            <person name="Sangsakoo G."/>
            <person name="Vanavichit A."/>
            <person name="de Mattos Luiz.A.T."/>
            <person name="Zimmer P.D."/>
            <person name="Malone G."/>
            <person name="Dellagostin O."/>
            <person name="de Oliveira A.C."/>
            <person name="Bevan M."/>
            <person name="Bancroft I."/>
            <person name="Minx P."/>
            <person name="Cordum H."/>
            <person name="Wilson R."/>
            <person name="Cheng Z."/>
            <person name="Jin W."/>
            <person name="Jiang J."/>
            <person name="Leong S.A."/>
            <person name="Iwama H."/>
            <person name="Gojobori T."/>
            <person name="Itoh T."/>
            <person name="Niimura Y."/>
            <person name="Fujii Y."/>
            <person name="Habara T."/>
            <person name="Sakai H."/>
            <person name="Sato Y."/>
            <person name="Wilson G."/>
            <person name="Kumar K."/>
            <person name="McCouch S."/>
            <person name="Juretic N."/>
            <person name="Hoen D."/>
            <person name="Wright S."/>
            <person name="Bruskiewich R."/>
            <person name="Bureau T."/>
            <person name="Miyao A."/>
            <person name="Hirochika H."/>
            <person name="Nishikawa T."/>
            <person name="Kadowaki K."/>
            <person name="Sugiura M."/>
            <person name="Burr B."/>
            <person name="Sasaki T."/>
        </authorList>
    </citation>
    <scope>NUCLEOTIDE SEQUENCE [LARGE SCALE GENOMIC DNA]</scope>
    <source>
        <strain evidence="4">cv. Nipponbare</strain>
    </source>
</reference>
<gene>
    <name evidence="2" type="ORF">OJ1134_E08.11</name>
    <name evidence="3" type="ORF">P0646B04.50</name>
</gene>
<evidence type="ECO:0000313" key="4">
    <source>
        <dbReference type="Proteomes" id="UP000000763"/>
    </source>
</evidence>
<proteinExistence type="predicted"/>
<organism evidence="2 4">
    <name type="scientific">Oryza sativa subsp. japonica</name>
    <name type="common">Rice</name>
    <dbReference type="NCBI Taxonomy" id="39947"/>
    <lineage>
        <taxon>Eukaryota</taxon>
        <taxon>Viridiplantae</taxon>
        <taxon>Streptophyta</taxon>
        <taxon>Embryophyta</taxon>
        <taxon>Tracheophyta</taxon>
        <taxon>Spermatophyta</taxon>
        <taxon>Magnoliopsida</taxon>
        <taxon>Liliopsida</taxon>
        <taxon>Poales</taxon>
        <taxon>Poaceae</taxon>
        <taxon>BOP clade</taxon>
        <taxon>Oryzoideae</taxon>
        <taxon>Oryzeae</taxon>
        <taxon>Oryzinae</taxon>
        <taxon>Oryza</taxon>
        <taxon>Oryza sativa</taxon>
    </lineage>
</organism>
<evidence type="ECO:0000313" key="2">
    <source>
        <dbReference type="EMBL" id="BAD16490.1"/>
    </source>
</evidence>
<reference evidence="2" key="2">
    <citation type="submission" date="2002-10" db="EMBL/GenBank/DDBJ databases">
        <title>Oryza sativa nipponbare(GA3) genomic DNA, chromosome 9, BAC clone:OJ1134_E08.</title>
        <authorList>
            <person name="Sasaki T."/>
            <person name="Matsumoto T."/>
            <person name="Hattori M."/>
            <person name="Sakaki Y."/>
            <person name="Katayose Y."/>
        </authorList>
    </citation>
    <scope>NUCLEOTIDE SEQUENCE</scope>
</reference>
<dbReference type="EMBL" id="AP005709">
    <property type="protein sequence ID" value="BAD17559.1"/>
    <property type="molecule type" value="Genomic_DNA"/>
</dbReference>
<dbReference type="EMBL" id="AP005860">
    <property type="protein sequence ID" value="BAD16490.1"/>
    <property type="molecule type" value="Genomic_DNA"/>
</dbReference>
<reference evidence="3" key="1">
    <citation type="submission" date="2002-09" db="EMBL/GenBank/DDBJ databases">
        <title>Oryza sativa nipponbare(GA3) genomic DNA, chromosome 9, PAC clone:P0646B04.</title>
        <authorList>
            <person name="Sasaki T."/>
            <person name="Matsumoto T."/>
            <person name="Katayose Y."/>
        </authorList>
    </citation>
    <scope>NUCLEOTIDE SEQUENCE</scope>
</reference>
<reference evidence="4" key="4">
    <citation type="journal article" date="2008" name="Nucleic Acids Res.">
        <title>The rice annotation project database (RAP-DB): 2008 update.</title>
        <authorList>
            <consortium name="The rice annotation project (RAP)"/>
        </authorList>
    </citation>
    <scope>GENOME REANNOTATION</scope>
    <source>
        <strain evidence="4">cv. Nipponbare</strain>
    </source>
</reference>
<dbReference type="AlphaFoldDB" id="Q6YUN5"/>
<evidence type="ECO:0000313" key="3">
    <source>
        <dbReference type="EMBL" id="BAD17559.1"/>
    </source>
</evidence>
<feature type="region of interest" description="Disordered" evidence="1">
    <location>
        <begin position="39"/>
        <end position="72"/>
    </location>
</feature>
<protein>
    <submittedName>
        <fullName evidence="2">Uncharacterized protein</fullName>
    </submittedName>
</protein>
<evidence type="ECO:0000256" key="1">
    <source>
        <dbReference type="SAM" id="MobiDB-lite"/>
    </source>
</evidence>
<accession>Q6YUN5</accession>